<organism evidence="1">
    <name type="scientific">bioreactor metagenome</name>
    <dbReference type="NCBI Taxonomy" id="1076179"/>
    <lineage>
        <taxon>unclassified sequences</taxon>
        <taxon>metagenomes</taxon>
        <taxon>ecological metagenomes</taxon>
    </lineage>
</organism>
<evidence type="ECO:0000313" key="1">
    <source>
        <dbReference type="EMBL" id="MPN22790.1"/>
    </source>
</evidence>
<reference evidence="1" key="1">
    <citation type="submission" date="2019-08" db="EMBL/GenBank/DDBJ databases">
        <authorList>
            <person name="Kucharzyk K."/>
            <person name="Murdoch R.W."/>
            <person name="Higgins S."/>
            <person name="Loffler F."/>
        </authorList>
    </citation>
    <scope>NUCLEOTIDE SEQUENCE</scope>
</reference>
<gene>
    <name evidence="1" type="ORF">SDC9_170174</name>
</gene>
<dbReference type="EMBL" id="VSSQ01071115">
    <property type="protein sequence ID" value="MPN22790.1"/>
    <property type="molecule type" value="Genomic_DNA"/>
</dbReference>
<protein>
    <submittedName>
        <fullName evidence="1">Uncharacterized protein</fullName>
    </submittedName>
</protein>
<proteinExistence type="predicted"/>
<accession>A0A645G9U0</accession>
<dbReference type="AlphaFoldDB" id="A0A645G9U0"/>
<comment type="caution">
    <text evidence="1">The sequence shown here is derived from an EMBL/GenBank/DDBJ whole genome shotgun (WGS) entry which is preliminary data.</text>
</comment>
<sequence>MRHVAGVCHQVVVTRRRNPRCVRADRAPELFQLPDRVFRGILIRTDKNVRVAVQFRERRFRPRLFGSGHRVAADEDDAARFQPVRRPHHGGLAASEVRNDRSGAEEIRAGGQVLFDLRQRQREQCEVGLPQCLFQ</sequence>
<name>A0A645G9U0_9ZZZZ</name>